<proteinExistence type="inferred from homology"/>
<dbReference type="InterPro" id="IPR020610">
    <property type="entry name" value="Thiolase_AS"/>
</dbReference>
<dbReference type="Proteomes" id="UP000027997">
    <property type="component" value="Unassembled WGS sequence"/>
</dbReference>
<evidence type="ECO:0000256" key="1">
    <source>
        <dbReference type="ARBA" id="ARBA00010982"/>
    </source>
</evidence>
<name>A0A081KEQ6_9GAMM</name>
<dbReference type="RefSeq" id="WP_020581283.1">
    <property type="nucleotide sequence ID" value="NZ_JOJP01000001.1"/>
</dbReference>
<dbReference type="EMBL" id="JOJP01000001">
    <property type="protein sequence ID" value="KEI72632.1"/>
    <property type="molecule type" value="Genomic_DNA"/>
</dbReference>
<evidence type="ECO:0000259" key="6">
    <source>
        <dbReference type="Pfam" id="PF00108"/>
    </source>
</evidence>
<dbReference type="STRING" id="305900.GV64_19550"/>
<dbReference type="InterPro" id="IPR020617">
    <property type="entry name" value="Thiolase_C"/>
</dbReference>
<comment type="similarity">
    <text evidence="1 5">Belongs to the thiolase-like superfamily. Thiolase family.</text>
</comment>
<evidence type="ECO:0000256" key="3">
    <source>
        <dbReference type="ARBA" id="ARBA00023315"/>
    </source>
</evidence>
<evidence type="ECO:0000313" key="9">
    <source>
        <dbReference type="Proteomes" id="UP000027997"/>
    </source>
</evidence>
<dbReference type="NCBIfam" id="NF006090">
    <property type="entry name" value="PRK08242.1"/>
    <property type="match status" value="1"/>
</dbReference>
<dbReference type="PROSITE" id="PS00099">
    <property type="entry name" value="THIOLASE_3"/>
    <property type="match status" value="1"/>
</dbReference>
<feature type="domain" description="Thiolase C-terminal" evidence="7">
    <location>
        <begin position="285"/>
        <end position="406"/>
    </location>
</feature>
<dbReference type="SUPFAM" id="SSF53901">
    <property type="entry name" value="Thiolase-like"/>
    <property type="match status" value="2"/>
</dbReference>
<dbReference type="PROSITE" id="PS00737">
    <property type="entry name" value="THIOLASE_2"/>
    <property type="match status" value="1"/>
</dbReference>
<protein>
    <submittedName>
        <fullName evidence="8">Acetyl-CoA acetyltransferase</fullName>
        <ecNumber evidence="8">2.3.1.9</ecNumber>
    </submittedName>
</protein>
<dbReference type="PANTHER" id="PTHR43365">
    <property type="entry name" value="BLR7806 PROTEIN"/>
    <property type="match status" value="1"/>
</dbReference>
<keyword evidence="2 5" id="KW-0808">Transferase</keyword>
<dbReference type="Gene3D" id="3.40.47.10">
    <property type="match status" value="2"/>
</dbReference>
<reference evidence="8 9" key="1">
    <citation type="submission" date="2014-06" db="EMBL/GenBank/DDBJ databases">
        <title>Whole Genome Sequences of Three Symbiotic Endozoicomonas Bacteria.</title>
        <authorList>
            <person name="Neave M.J."/>
            <person name="Apprill A."/>
            <person name="Voolstra C.R."/>
        </authorList>
    </citation>
    <scope>NUCLEOTIDE SEQUENCE [LARGE SCALE GENOMIC DNA]</scope>
    <source>
        <strain evidence="8 9">DSM 22380</strain>
    </source>
</reference>
<evidence type="ECO:0000256" key="5">
    <source>
        <dbReference type="RuleBase" id="RU003557"/>
    </source>
</evidence>
<dbReference type="InterPro" id="IPR020613">
    <property type="entry name" value="Thiolase_CS"/>
</dbReference>
<keyword evidence="9" id="KW-1185">Reference proteome</keyword>
<evidence type="ECO:0000313" key="8">
    <source>
        <dbReference type="EMBL" id="KEI72632.1"/>
    </source>
</evidence>
<dbReference type="NCBIfam" id="TIGR01930">
    <property type="entry name" value="AcCoA-C-Actrans"/>
    <property type="match status" value="1"/>
</dbReference>
<keyword evidence="3 5" id="KW-0012">Acyltransferase</keyword>
<evidence type="ECO:0000259" key="7">
    <source>
        <dbReference type="Pfam" id="PF02803"/>
    </source>
</evidence>
<organism evidence="8 9">
    <name type="scientific">Endozoicomonas elysicola</name>
    <dbReference type="NCBI Taxonomy" id="305900"/>
    <lineage>
        <taxon>Bacteria</taxon>
        <taxon>Pseudomonadati</taxon>
        <taxon>Pseudomonadota</taxon>
        <taxon>Gammaproteobacteria</taxon>
        <taxon>Oceanospirillales</taxon>
        <taxon>Endozoicomonadaceae</taxon>
        <taxon>Endozoicomonas</taxon>
    </lineage>
</organism>
<dbReference type="InterPro" id="IPR020616">
    <property type="entry name" value="Thiolase_N"/>
</dbReference>
<feature type="active site" description="Proton acceptor" evidence="4">
    <location>
        <position position="363"/>
    </location>
</feature>
<dbReference type="AlphaFoldDB" id="A0A081KEQ6"/>
<accession>A0A081KEQ6</accession>
<feature type="domain" description="Thiolase N-terminal" evidence="6">
    <location>
        <begin position="26"/>
        <end position="235"/>
    </location>
</feature>
<dbReference type="PIRSF" id="PIRSF000429">
    <property type="entry name" value="Ac-CoA_Ac_transf"/>
    <property type="match status" value="1"/>
</dbReference>
<evidence type="ECO:0000256" key="4">
    <source>
        <dbReference type="PIRSR" id="PIRSR000429-1"/>
    </source>
</evidence>
<sequence>MTTEAYIYDAIRTPRGRGKAGAPSKPAGSLYEVKPIDLVTNLLESMKERNQLDTRQVDDLILATGEPVNEQGQNIAKTALVYSSWDDITTGAQLHRYCAGGLDAVNLAAMKVRSGFEEMVVAGGVESMSRLGIGASGAAAGDPWTAMESYGISQGVAADLTARLEGFSRSDLDQYALMSQQRAAHARKNGYFDRSIIPVKDMNGLTILDHDETIRGDITSESLTKLPSSFQMFGDLGHGDLLKFKYPEVEALDYIHTAGNSSGIVDGASLVLVGSEAAGAAQNLTPRARIVACATTGTEPTIMLAGPVPATEKVLAKAGLTLDDIDLFELNEAFAAVVLRYQKALNIPDEKINVNGGAIAMGHPIGATGAMLVGTLLDEMERRDLKRGLVTLCAGGGIGIATIIERL</sequence>
<dbReference type="eggNOG" id="COG0183">
    <property type="taxonomic scope" value="Bacteria"/>
</dbReference>
<dbReference type="GO" id="GO:0003985">
    <property type="term" value="F:acetyl-CoA C-acetyltransferase activity"/>
    <property type="evidence" value="ECO:0007669"/>
    <property type="project" value="UniProtKB-EC"/>
</dbReference>
<evidence type="ECO:0000256" key="2">
    <source>
        <dbReference type="ARBA" id="ARBA00022679"/>
    </source>
</evidence>
<comment type="caution">
    <text evidence="8">The sequence shown here is derived from an EMBL/GenBank/DDBJ whole genome shotgun (WGS) entry which is preliminary data.</text>
</comment>
<gene>
    <name evidence="8" type="ORF">GV64_19550</name>
</gene>
<dbReference type="InterPro" id="IPR002155">
    <property type="entry name" value="Thiolase"/>
</dbReference>
<dbReference type="Pfam" id="PF02803">
    <property type="entry name" value="Thiolase_C"/>
    <property type="match status" value="1"/>
</dbReference>
<dbReference type="Pfam" id="PF00108">
    <property type="entry name" value="Thiolase_N"/>
    <property type="match status" value="1"/>
</dbReference>
<dbReference type="PANTHER" id="PTHR43365:SF1">
    <property type="entry name" value="ACETYL-COA C-ACYLTRANSFERASE"/>
    <property type="match status" value="1"/>
</dbReference>
<dbReference type="EC" id="2.3.1.9" evidence="8"/>
<dbReference type="InterPro" id="IPR016039">
    <property type="entry name" value="Thiolase-like"/>
</dbReference>
<dbReference type="CDD" id="cd00751">
    <property type="entry name" value="thiolase"/>
    <property type="match status" value="1"/>
</dbReference>
<feature type="active site" description="Proton acceptor" evidence="4">
    <location>
        <position position="393"/>
    </location>
</feature>
<feature type="active site" description="Acyl-thioester intermediate" evidence="4">
    <location>
        <position position="98"/>
    </location>
</feature>